<reference evidence="1 2" key="1">
    <citation type="submission" date="2007-01" db="EMBL/GenBank/DDBJ databases">
        <authorList>
            <person name="Haygood M."/>
            <person name="Podell S."/>
            <person name="Anderson C."/>
            <person name="Hopkinson B."/>
            <person name="Roe K."/>
            <person name="Barbeau K."/>
            <person name="Gaasterland T."/>
            <person name="Ferriera S."/>
            <person name="Johnson J."/>
            <person name="Kravitz S."/>
            <person name="Beeson K."/>
            <person name="Sutton G."/>
            <person name="Rogers Y.-H."/>
            <person name="Friedman R."/>
            <person name="Frazier M."/>
            <person name="Venter J.C."/>
        </authorList>
    </citation>
    <scope>NUCLEOTIDE SEQUENCE [LARGE SCALE GENOMIC DNA]</scope>
    <source>
        <strain evidence="1 2">ATCC 23134</strain>
    </source>
</reference>
<evidence type="ECO:0000313" key="2">
    <source>
        <dbReference type="Proteomes" id="UP000004095"/>
    </source>
</evidence>
<dbReference type="AlphaFoldDB" id="A1ZWZ9"/>
<dbReference type="RefSeq" id="WP_002703536.1">
    <property type="nucleotide sequence ID" value="NZ_AAWS01000055.1"/>
</dbReference>
<keyword evidence="2" id="KW-1185">Reference proteome</keyword>
<name>A1ZWZ9_MICM2</name>
<dbReference type="eggNOG" id="ENOG50337CM">
    <property type="taxonomic scope" value="Bacteria"/>
</dbReference>
<comment type="caution">
    <text evidence="1">The sequence shown here is derived from an EMBL/GenBank/DDBJ whole genome shotgun (WGS) entry which is preliminary data.</text>
</comment>
<accession>A1ZWZ9</accession>
<dbReference type="Proteomes" id="UP000004095">
    <property type="component" value="Unassembled WGS sequence"/>
</dbReference>
<protein>
    <submittedName>
        <fullName evidence="1">Uncharacterized protein</fullName>
    </submittedName>
</protein>
<organism evidence="1 2">
    <name type="scientific">Microscilla marina ATCC 23134</name>
    <dbReference type="NCBI Taxonomy" id="313606"/>
    <lineage>
        <taxon>Bacteria</taxon>
        <taxon>Pseudomonadati</taxon>
        <taxon>Bacteroidota</taxon>
        <taxon>Cytophagia</taxon>
        <taxon>Cytophagales</taxon>
        <taxon>Microscillaceae</taxon>
        <taxon>Microscilla</taxon>
    </lineage>
</organism>
<sequence>MTIPSGKIPKAQPSDCPTLIIDEAYQVWLCYEDSKVEVKMTPLCKALYLLFWQNPQGIILYELHTYESELLEIYKHLSPHHSYWLMQANINRLVNRYNNSIHEKLSRIKQVFLKLLPADQAKYFYIVGKRRDVKKIVFCSLPPGTFI</sequence>
<dbReference type="EMBL" id="AAWS01000055">
    <property type="protein sequence ID" value="EAY25079.1"/>
    <property type="molecule type" value="Genomic_DNA"/>
</dbReference>
<proteinExistence type="predicted"/>
<gene>
    <name evidence="1" type="ORF">M23134_06067</name>
</gene>
<evidence type="ECO:0000313" key="1">
    <source>
        <dbReference type="EMBL" id="EAY25079.1"/>
    </source>
</evidence>
<dbReference type="OrthoDB" id="1342667at2"/>